<dbReference type="InterPro" id="IPR011604">
    <property type="entry name" value="PDDEXK-like_dom_sf"/>
</dbReference>
<dbReference type="GO" id="GO:0043138">
    <property type="term" value="F:3'-5' DNA helicase activity"/>
    <property type="evidence" value="ECO:0007669"/>
    <property type="project" value="UniProtKB-EC"/>
</dbReference>
<keyword evidence="1" id="KW-0540">Nuclease</keyword>
<dbReference type="PANTHER" id="PTHR11070">
    <property type="entry name" value="UVRD / RECB / PCRA DNA HELICASE FAMILY MEMBER"/>
    <property type="match status" value="1"/>
</dbReference>
<dbReference type="Pfam" id="PF00580">
    <property type="entry name" value="UvrD-helicase"/>
    <property type="match status" value="1"/>
</dbReference>
<dbReference type="SUPFAM" id="SSF52540">
    <property type="entry name" value="P-loop containing nucleoside triphosphate hydrolases"/>
    <property type="match status" value="1"/>
</dbReference>
<evidence type="ECO:0000256" key="13">
    <source>
        <dbReference type="ARBA" id="ARBA00048988"/>
    </source>
</evidence>
<evidence type="ECO:0000256" key="9">
    <source>
        <dbReference type="ARBA" id="ARBA00023204"/>
    </source>
</evidence>
<dbReference type="InterPro" id="IPR000212">
    <property type="entry name" value="DNA_helicase_UvrD/REP"/>
</dbReference>
<dbReference type="InterPro" id="IPR014016">
    <property type="entry name" value="UvrD-like_ATP-bd"/>
</dbReference>
<evidence type="ECO:0000256" key="11">
    <source>
        <dbReference type="ARBA" id="ARBA00034617"/>
    </source>
</evidence>
<evidence type="ECO:0000256" key="7">
    <source>
        <dbReference type="ARBA" id="ARBA00022840"/>
    </source>
</evidence>
<dbReference type="InterPro" id="IPR011335">
    <property type="entry name" value="Restrct_endonuc-II-like"/>
</dbReference>
<keyword evidence="5 14" id="KW-0347">Helicase</keyword>
<keyword evidence="8" id="KW-0238">DNA-binding</keyword>
<keyword evidence="2 14" id="KW-0547">Nucleotide-binding</keyword>
<dbReference type="Pfam" id="PF13361">
    <property type="entry name" value="UvrD_C"/>
    <property type="match status" value="1"/>
</dbReference>
<evidence type="ECO:0000259" key="16">
    <source>
        <dbReference type="PROSITE" id="PS51198"/>
    </source>
</evidence>
<evidence type="ECO:0000256" key="12">
    <source>
        <dbReference type="ARBA" id="ARBA00034808"/>
    </source>
</evidence>
<dbReference type="PANTHER" id="PTHR11070:SF23">
    <property type="entry name" value="RECBCD ENZYME SUBUNIT RECB"/>
    <property type="match status" value="1"/>
</dbReference>
<dbReference type="GO" id="GO:0005524">
    <property type="term" value="F:ATP binding"/>
    <property type="evidence" value="ECO:0007669"/>
    <property type="project" value="UniProtKB-UniRule"/>
</dbReference>
<evidence type="ECO:0000256" key="6">
    <source>
        <dbReference type="ARBA" id="ARBA00022839"/>
    </source>
</evidence>
<evidence type="ECO:0000256" key="1">
    <source>
        <dbReference type="ARBA" id="ARBA00022722"/>
    </source>
</evidence>
<evidence type="ECO:0000256" key="14">
    <source>
        <dbReference type="PROSITE-ProRule" id="PRU00560"/>
    </source>
</evidence>
<proteinExistence type="predicted"/>
<dbReference type="InterPro" id="IPR038726">
    <property type="entry name" value="PDDEXK_AddAB-type"/>
</dbReference>
<organism evidence="17 18">
    <name type="scientific">Psittacicella hinzii</name>
    <dbReference type="NCBI Taxonomy" id="2028575"/>
    <lineage>
        <taxon>Bacteria</taxon>
        <taxon>Pseudomonadati</taxon>
        <taxon>Pseudomonadota</taxon>
        <taxon>Gammaproteobacteria</taxon>
        <taxon>Pasteurellales</taxon>
        <taxon>Psittacicellaceae</taxon>
        <taxon>Psittacicella</taxon>
    </lineage>
</organism>
<dbReference type="InterPro" id="IPR014017">
    <property type="entry name" value="DNA_helicase_UvrD-like_C"/>
</dbReference>
<comment type="catalytic activity">
    <reaction evidence="11">
        <text>Couples ATP hydrolysis with the unwinding of duplex DNA by translocating in the 3'-5' direction.</text>
        <dbReference type="EC" id="5.6.2.4"/>
    </reaction>
</comment>
<name>A0A3A1YIR6_9GAMM</name>
<keyword evidence="3" id="KW-0227">DNA damage</keyword>
<dbReference type="GO" id="GO:0000725">
    <property type="term" value="P:recombinational repair"/>
    <property type="evidence" value="ECO:0007669"/>
    <property type="project" value="TreeGrafter"/>
</dbReference>
<dbReference type="GO" id="GO:0009338">
    <property type="term" value="C:exodeoxyribonuclease V complex"/>
    <property type="evidence" value="ECO:0007669"/>
    <property type="project" value="TreeGrafter"/>
</dbReference>
<evidence type="ECO:0000256" key="15">
    <source>
        <dbReference type="SAM" id="MobiDB-lite"/>
    </source>
</evidence>
<dbReference type="GO" id="GO:0005829">
    <property type="term" value="C:cytosol"/>
    <property type="evidence" value="ECO:0007669"/>
    <property type="project" value="TreeGrafter"/>
</dbReference>
<evidence type="ECO:0000256" key="10">
    <source>
        <dbReference type="ARBA" id="ARBA00023235"/>
    </source>
</evidence>
<evidence type="ECO:0000256" key="5">
    <source>
        <dbReference type="ARBA" id="ARBA00022806"/>
    </source>
</evidence>
<dbReference type="Gene3D" id="3.90.320.10">
    <property type="match status" value="1"/>
</dbReference>
<feature type="region of interest" description="Disordered" evidence="15">
    <location>
        <begin position="1310"/>
        <end position="1331"/>
    </location>
</feature>
<keyword evidence="4 14" id="KW-0378">Hydrolase</keyword>
<comment type="catalytic activity">
    <reaction evidence="13">
        <text>ATP + H2O = ADP + phosphate + H(+)</text>
        <dbReference type="Rhea" id="RHEA:13065"/>
        <dbReference type="ChEBI" id="CHEBI:15377"/>
        <dbReference type="ChEBI" id="CHEBI:15378"/>
        <dbReference type="ChEBI" id="CHEBI:30616"/>
        <dbReference type="ChEBI" id="CHEBI:43474"/>
        <dbReference type="ChEBI" id="CHEBI:456216"/>
        <dbReference type="EC" id="5.6.2.4"/>
    </reaction>
</comment>
<gene>
    <name evidence="17" type="ORF">CKF58_05400</name>
</gene>
<feature type="domain" description="UvrD-like helicase ATP-binding" evidence="16">
    <location>
        <begin position="16"/>
        <end position="528"/>
    </location>
</feature>
<comment type="caution">
    <text evidence="17">The sequence shown here is derived from an EMBL/GenBank/DDBJ whole genome shotgun (WGS) entry which is preliminary data.</text>
</comment>
<keyword evidence="6" id="KW-0269">Exonuclease</keyword>
<dbReference type="CDD" id="cd22352">
    <property type="entry name" value="RecB_C-like"/>
    <property type="match status" value="1"/>
</dbReference>
<evidence type="ECO:0000256" key="3">
    <source>
        <dbReference type="ARBA" id="ARBA00022763"/>
    </source>
</evidence>
<dbReference type="InterPro" id="IPR027417">
    <property type="entry name" value="P-loop_NTPase"/>
</dbReference>
<dbReference type="SUPFAM" id="SSF52980">
    <property type="entry name" value="Restriction endonuclease-like"/>
    <property type="match status" value="1"/>
</dbReference>
<dbReference type="GO" id="GO:0003677">
    <property type="term" value="F:DNA binding"/>
    <property type="evidence" value="ECO:0007669"/>
    <property type="project" value="UniProtKB-KW"/>
</dbReference>
<dbReference type="GO" id="GO:0004527">
    <property type="term" value="F:exonuclease activity"/>
    <property type="evidence" value="ECO:0007669"/>
    <property type="project" value="UniProtKB-KW"/>
</dbReference>
<dbReference type="EMBL" id="NRJG01000096">
    <property type="protein sequence ID" value="RIY37098.1"/>
    <property type="molecule type" value="Genomic_DNA"/>
</dbReference>
<dbReference type="Gene3D" id="1.10.3170.10">
    <property type="entry name" value="Recbcd, chain B, domain 2"/>
    <property type="match status" value="1"/>
</dbReference>
<dbReference type="EC" id="5.6.2.4" evidence="12"/>
<keyword evidence="18" id="KW-1185">Reference proteome</keyword>
<evidence type="ECO:0000256" key="8">
    <source>
        <dbReference type="ARBA" id="ARBA00023125"/>
    </source>
</evidence>
<dbReference type="Gene3D" id="3.40.50.300">
    <property type="entry name" value="P-loop containing nucleotide triphosphate hydrolases"/>
    <property type="match status" value="3"/>
</dbReference>
<dbReference type="Pfam" id="PF12705">
    <property type="entry name" value="PDDEXK_1"/>
    <property type="match status" value="1"/>
</dbReference>
<dbReference type="Gene3D" id="1.10.486.10">
    <property type="entry name" value="PCRA, domain 4"/>
    <property type="match status" value="1"/>
</dbReference>
<protein>
    <recommendedName>
        <fullName evidence="12">DNA 3'-5' helicase</fullName>
        <ecNumber evidence="12">5.6.2.4</ecNumber>
    </recommendedName>
</protein>
<reference evidence="17 18" key="1">
    <citation type="submission" date="2017-08" db="EMBL/GenBank/DDBJ databases">
        <title>Reclassification of Bisgaard taxon 37 and 44.</title>
        <authorList>
            <person name="Christensen H."/>
        </authorList>
    </citation>
    <scope>NUCLEOTIDE SEQUENCE [LARGE SCALE GENOMIC DNA]</scope>
    <source>
        <strain evidence="17 18">111</strain>
    </source>
</reference>
<keyword evidence="10" id="KW-0413">Isomerase</keyword>
<evidence type="ECO:0000256" key="2">
    <source>
        <dbReference type="ARBA" id="ARBA00022741"/>
    </source>
</evidence>
<keyword evidence="7 14" id="KW-0067">ATP-binding</keyword>
<evidence type="ECO:0000313" key="17">
    <source>
        <dbReference type="EMBL" id="RIY37098.1"/>
    </source>
</evidence>
<dbReference type="PROSITE" id="PS51198">
    <property type="entry name" value="UVRD_HELICASE_ATP_BIND"/>
    <property type="match status" value="1"/>
</dbReference>
<accession>A0A3A1YIR6</accession>
<evidence type="ECO:0000313" key="18">
    <source>
        <dbReference type="Proteomes" id="UP000265916"/>
    </source>
</evidence>
<dbReference type="Proteomes" id="UP000265916">
    <property type="component" value="Unassembled WGS sequence"/>
</dbReference>
<evidence type="ECO:0000256" key="4">
    <source>
        <dbReference type="ARBA" id="ARBA00022801"/>
    </source>
</evidence>
<sequence length="1617" mass="184888">MLSRPLSKIIIYNFKYFMSQNFDSFSFKLDQTSLIEASAGTGKTYSIVNMFIRLLLNLGSSTLKAPVPAKNILLITFTNNSADELKERVLKRMYEMQVRLQALITYLAEYKPADYLEQIAHDSALVEALVLEFLKHVTKKDSYDEFEKNCLVQICQEQRLASCLEILQTEYKNNEFCIQTIDSFIVQTAIKLKPELSGQNVTASAPSSQSKKRTFTLLRQSLAKVLEQELKQLSTKYANQQQAQAILNQIFAPQQFSELVSNTIQTKFSVGKVSADESYLLGTSEAKDNNLLTFIRDKIYGTISPFEIEKLFTQYFTHADFQGIELAQVNLEAILNAYLKNKAHLEAQDNAEDAPDFASLNLEFFNRVRVYLIKKILDQYLDFSLRQQELDLATYGIMLERSIKENPELISKQVQSLYRFVFIDEFQDTNPLQFDIIQSIFAPTQQTQTGQNSQSTIAQATNTIDQVTDQATDIAQNAANNYLERGLIMIGDPKQAIYAFRGADIYNYFTAKTYAVQAPPMTKNYRSSAPYLEACNLLFTANNRFFTLPQISYQPIQAGNQNNKVLLFKNTQDLLEIASPITFIGIEEQQDEQDKASKKKTKSNYDSQYAIAHFINHLVVLGREGRLFIGEPSLAGTKHLQQAKAVTENDICVLVRTNEQIKTISNYLRTYFGIESKITDDSIEVDDSLFKQLIVALEAISKPQEQIALKNYLYTALSGKSFSQVQQIIKDSELYSAVKTQLQNYQFLWQQQNLSAAISALIRDNLLPNAGKYRYSFIENFWQLTHLLVETLESPQNLERVIQQINDEHFCKSFIDNYKQALNKSNKDHTLVQNMQQEANEHKVTLMTMHASKGLEFPVVICYQKSAATFDSKLFKLQDYMPNFSGFYDFNNILHGLFNFHDEQSSDARLFYVAGTRAKTAMFYLYDQQIFRDFATGKSPSSIKTKANQEIYATQLNAYLHSHTPEPQALSIAQSEQPFTSYLASAFEKYLANHQHSLPNNYMIDFYSQHFASSEQELLKLRYDIYIQRYKFVELIPSSIFNKMLEQTQDGFSNADQIALSEGASPESKIVWQCFYVLPDYALGDLLSDTAFSKSNTQTSTVRQQRNEYKHEEQKQLAQDKLAVQAQASSTWQAKDLTLLGQSFTTFAQDNVKFEPLVDLQGQSLIAPQAKAYTFNALAQHLPLMSFTRLNKQYLELLQRDNSLKGNQVQIKIESQSDYQNTRKAHNLAQTSANLQLQTSQAENTIDYLVAQPLNGLDADELENPALLTQDADLSLNALNFLANEQANDQTKPQGSQELLNTQEIQASVGSAEQVEAVSEDNPQEASAPLSNNLHVDTTKTLPFITDPYQFSKVLRNNLPHGAEFGTKVHKFFEEYNPQTPENNQQLLEMLFPTRFAEERNTNQAIHNFIQATLDYPLCNLQDFNTQAPNRTIRISDADLGRLNEWEFFFNPPEDELAQSEYKQLVRRLATYLKQEGLIDLNSPEEFTLETGQFTGFIDLILFANQEIFILDYKTNDLGSNLSDYTAEKLTEKMKAQGYILQMYIYLAAVYTYCEQELFDEYPEQLAQIKFIGMHLFMRGMLYLNPEDNKTYGVYTQQPSHQVLQNLSRIIRGLELI</sequence>
<feature type="binding site" evidence="14">
    <location>
        <begin position="37"/>
        <end position="44"/>
    </location>
    <ligand>
        <name>ATP</name>
        <dbReference type="ChEBI" id="CHEBI:30616"/>
    </ligand>
</feature>
<dbReference type="OrthoDB" id="9810135at2"/>
<keyword evidence="9" id="KW-0234">DNA repair</keyword>